<dbReference type="InterPro" id="IPR038883">
    <property type="entry name" value="AN11006-like"/>
</dbReference>
<dbReference type="PANTHER" id="PTHR42085:SF2">
    <property type="entry name" value="F-BOX DOMAIN-CONTAINING PROTEIN"/>
    <property type="match status" value="1"/>
</dbReference>
<dbReference type="PANTHER" id="PTHR42085">
    <property type="entry name" value="F-BOX DOMAIN-CONTAINING PROTEIN"/>
    <property type="match status" value="1"/>
</dbReference>
<dbReference type="OrthoDB" id="3762612at2759"/>
<keyword evidence="1" id="KW-0472">Membrane</keyword>
<reference evidence="2" key="1">
    <citation type="journal article" date="2020" name="Stud. Mycol.">
        <title>101 Dothideomycetes genomes: a test case for predicting lifestyles and emergence of pathogens.</title>
        <authorList>
            <person name="Haridas S."/>
            <person name="Albert R."/>
            <person name="Binder M."/>
            <person name="Bloem J."/>
            <person name="Labutti K."/>
            <person name="Salamov A."/>
            <person name="Andreopoulos B."/>
            <person name="Baker S."/>
            <person name="Barry K."/>
            <person name="Bills G."/>
            <person name="Bluhm B."/>
            <person name="Cannon C."/>
            <person name="Castanera R."/>
            <person name="Culley D."/>
            <person name="Daum C."/>
            <person name="Ezra D."/>
            <person name="Gonzalez J."/>
            <person name="Henrissat B."/>
            <person name="Kuo A."/>
            <person name="Liang C."/>
            <person name="Lipzen A."/>
            <person name="Lutzoni F."/>
            <person name="Magnuson J."/>
            <person name="Mondo S."/>
            <person name="Nolan M."/>
            <person name="Ohm R."/>
            <person name="Pangilinan J."/>
            <person name="Park H.-J."/>
            <person name="Ramirez L."/>
            <person name="Alfaro M."/>
            <person name="Sun H."/>
            <person name="Tritt A."/>
            <person name="Yoshinaga Y."/>
            <person name="Zwiers L.-H."/>
            <person name="Turgeon B."/>
            <person name="Goodwin S."/>
            <person name="Spatafora J."/>
            <person name="Crous P."/>
            <person name="Grigoriev I."/>
        </authorList>
    </citation>
    <scope>NUCLEOTIDE SEQUENCE</scope>
    <source>
        <strain evidence="2">CBS 130266</strain>
    </source>
</reference>
<evidence type="ECO:0000313" key="3">
    <source>
        <dbReference type="Proteomes" id="UP000800235"/>
    </source>
</evidence>
<accession>A0A9P4NLF9</accession>
<dbReference type="Proteomes" id="UP000800235">
    <property type="component" value="Unassembled WGS sequence"/>
</dbReference>
<dbReference type="EMBL" id="MU007064">
    <property type="protein sequence ID" value="KAF2426470.1"/>
    <property type="molecule type" value="Genomic_DNA"/>
</dbReference>
<evidence type="ECO:0000256" key="1">
    <source>
        <dbReference type="SAM" id="Phobius"/>
    </source>
</evidence>
<keyword evidence="3" id="KW-1185">Reference proteome</keyword>
<sequence>MPSFQPLSPDELLVEAYRFTNAVIFTVFHLALLIFGAILLLLFLAALLIVVIILAYVVALPYKCYRRLFGKNKVPSSFPFLKLPRELRDEVYSIVMKFEDNDPRTYRPRRSLEAVPFEGPLPYTGFSFLNNERGICGSGLLRANKQLSAEAEEMMFKVNVFNTDMTCTSHFPSPGQELTWRNMLGFWTRMQHLQLEIDAFESTEMNERLDMVKGVLTRSGTRLQSLRLIIDANSRYGCISRQHLSNTVFQPGGDFLCALKKLRVSRTVSIEMEVGDGIDRAMVEEWLRTLCQNLFEGNEIHFSLEVERDHLYHVKYGRRGSVFSVESKALKGT</sequence>
<dbReference type="AlphaFoldDB" id="A0A9P4NLF9"/>
<keyword evidence="1" id="KW-0812">Transmembrane</keyword>
<comment type="caution">
    <text evidence="2">The sequence shown here is derived from an EMBL/GenBank/DDBJ whole genome shotgun (WGS) entry which is preliminary data.</text>
</comment>
<gene>
    <name evidence="2" type="ORF">EJ08DRAFT_372449</name>
</gene>
<name>A0A9P4NLF9_9PEZI</name>
<protein>
    <submittedName>
        <fullName evidence="2">Uncharacterized protein</fullName>
    </submittedName>
</protein>
<proteinExistence type="predicted"/>
<organism evidence="2 3">
    <name type="scientific">Tothia fuscella</name>
    <dbReference type="NCBI Taxonomy" id="1048955"/>
    <lineage>
        <taxon>Eukaryota</taxon>
        <taxon>Fungi</taxon>
        <taxon>Dikarya</taxon>
        <taxon>Ascomycota</taxon>
        <taxon>Pezizomycotina</taxon>
        <taxon>Dothideomycetes</taxon>
        <taxon>Pleosporomycetidae</taxon>
        <taxon>Venturiales</taxon>
        <taxon>Cylindrosympodiaceae</taxon>
        <taxon>Tothia</taxon>
    </lineage>
</organism>
<evidence type="ECO:0000313" key="2">
    <source>
        <dbReference type="EMBL" id="KAF2426470.1"/>
    </source>
</evidence>
<feature type="transmembrane region" description="Helical" evidence="1">
    <location>
        <begin position="27"/>
        <end position="59"/>
    </location>
</feature>
<keyword evidence="1" id="KW-1133">Transmembrane helix</keyword>